<keyword evidence="9" id="KW-0812">Transmembrane</keyword>
<proteinExistence type="predicted"/>
<dbReference type="AlphaFoldDB" id="A0A2H0VLH6"/>
<evidence type="ECO:0000256" key="7">
    <source>
        <dbReference type="ARBA" id="ARBA00023004"/>
    </source>
</evidence>
<evidence type="ECO:0000256" key="3">
    <source>
        <dbReference type="ARBA" id="ARBA00022714"/>
    </source>
</evidence>
<dbReference type="SUPFAM" id="SSF63380">
    <property type="entry name" value="Riboflavin synthase domain-like"/>
    <property type="match status" value="1"/>
</dbReference>
<dbReference type="PRINTS" id="PR00371">
    <property type="entry name" value="FPNCR"/>
</dbReference>
<keyword evidence="9" id="KW-1133">Transmembrane helix</keyword>
<dbReference type="InterPro" id="IPR039261">
    <property type="entry name" value="FNR_nucleotide-bd"/>
</dbReference>
<dbReference type="PRINTS" id="PR00410">
    <property type="entry name" value="PHEHYDRXLASE"/>
</dbReference>
<dbReference type="InterPro" id="IPR008333">
    <property type="entry name" value="Cbr1-like_FAD-bd_dom"/>
</dbReference>
<feature type="transmembrane region" description="Helical" evidence="9">
    <location>
        <begin position="114"/>
        <end position="135"/>
    </location>
</feature>
<keyword evidence="9" id="KW-0472">Membrane</keyword>
<name>A0A2H0VLH6_9BACT</name>
<keyword evidence="3" id="KW-0001">2Fe-2S</keyword>
<dbReference type="InterPro" id="IPR050415">
    <property type="entry name" value="MRET"/>
</dbReference>
<organism evidence="11 12">
    <name type="scientific">Candidatus Collierbacteria bacterium CG10_big_fil_rev_8_21_14_0_10_44_9</name>
    <dbReference type="NCBI Taxonomy" id="1974535"/>
    <lineage>
        <taxon>Bacteria</taxon>
        <taxon>Candidatus Collieribacteriota</taxon>
    </lineage>
</organism>
<evidence type="ECO:0000256" key="4">
    <source>
        <dbReference type="ARBA" id="ARBA00022723"/>
    </source>
</evidence>
<dbReference type="Gene3D" id="3.40.50.80">
    <property type="entry name" value="Nucleotide-binding domain of ferredoxin-NADP reductase (FNR) module"/>
    <property type="match status" value="1"/>
</dbReference>
<dbReference type="GO" id="GO:0050660">
    <property type="term" value="F:flavin adenine dinucleotide binding"/>
    <property type="evidence" value="ECO:0007669"/>
    <property type="project" value="TreeGrafter"/>
</dbReference>
<evidence type="ECO:0000256" key="5">
    <source>
        <dbReference type="ARBA" id="ARBA00022827"/>
    </source>
</evidence>
<dbReference type="InterPro" id="IPR017927">
    <property type="entry name" value="FAD-bd_FR_type"/>
</dbReference>
<reference evidence="12" key="1">
    <citation type="submission" date="2017-09" db="EMBL/GenBank/DDBJ databases">
        <title>Depth-based differentiation of microbial function through sediment-hosted aquifers and enrichment of novel symbionts in the deep terrestrial subsurface.</title>
        <authorList>
            <person name="Probst A.J."/>
            <person name="Ladd B."/>
            <person name="Jarett J.K."/>
            <person name="Geller-Mcgrath D.E."/>
            <person name="Sieber C.M.K."/>
            <person name="Emerson J.B."/>
            <person name="Anantharaman K."/>
            <person name="Thomas B.C."/>
            <person name="Malmstrom R."/>
            <person name="Stieglmeier M."/>
            <person name="Klingl A."/>
            <person name="Woyke T."/>
            <person name="Ryan C.M."/>
            <person name="Banfield J.F."/>
        </authorList>
    </citation>
    <scope>NUCLEOTIDE SEQUENCE [LARGE SCALE GENOMIC DNA]</scope>
</reference>
<dbReference type="Proteomes" id="UP000230796">
    <property type="component" value="Unassembled WGS sequence"/>
</dbReference>
<evidence type="ECO:0000256" key="6">
    <source>
        <dbReference type="ARBA" id="ARBA00023002"/>
    </source>
</evidence>
<dbReference type="Pfam" id="PF00970">
    <property type="entry name" value="FAD_binding_6"/>
    <property type="match status" value="1"/>
</dbReference>
<evidence type="ECO:0000313" key="12">
    <source>
        <dbReference type="Proteomes" id="UP000230796"/>
    </source>
</evidence>
<keyword evidence="6" id="KW-0560">Oxidoreductase</keyword>
<dbReference type="InterPro" id="IPR001433">
    <property type="entry name" value="OxRdtase_FAD/NAD-bd"/>
</dbReference>
<dbReference type="PROSITE" id="PS51384">
    <property type="entry name" value="FAD_FR"/>
    <property type="match status" value="1"/>
</dbReference>
<evidence type="ECO:0000256" key="1">
    <source>
        <dbReference type="ARBA" id="ARBA00001974"/>
    </source>
</evidence>
<protein>
    <recommendedName>
        <fullName evidence="10">FAD-binding FR-type domain-containing protein</fullName>
    </recommendedName>
</protein>
<evidence type="ECO:0000259" key="10">
    <source>
        <dbReference type="PROSITE" id="PS51384"/>
    </source>
</evidence>
<keyword evidence="2" id="KW-0285">Flavoprotein</keyword>
<dbReference type="GO" id="GO:0046872">
    <property type="term" value="F:metal ion binding"/>
    <property type="evidence" value="ECO:0007669"/>
    <property type="project" value="UniProtKB-KW"/>
</dbReference>
<keyword evidence="5" id="KW-0274">FAD</keyword>
<dbReference type="InterPro" id="IPR001709">
    <property type="entry name" value="Flavoprot_Pyr_Nucl_cyt_Rdtase"/>
</dbReference>
<sequence length="246" mass="28105">MMKPEKYLARVSDKYFVSENERFLYVKFELVKPDRMEYLAGQYVSLQINETGERRCYSIASTPDDNHGFHILAEIVNGGKGSEFLKNLEIGAEVEVLAPLGKFTIYNLQFTNKLLFVATGSGIVPIYAMINDLLINKKETKQMRLHWGMRSEEDLFFVDNLERLAEEHPNFVFDIVLSKPGTEWDLCTGHVQDCLKRDFGSASSPQVGLSEWEGYLCGVPDKVISIATKLEELGMKKENIYHEKFA</sequence>
<keyword evidence="4" id="KW-0479">Metal-binding</keyword>
<dbReference type="InterPro" id="IPR017938">
    <property type="entry name" value="Riboflavin_synthase-like_b-brl"/>
</dbReference>
<dbReference type="EMBL" id="PFAF01000010">
    <property type="protein sequence ID" value="PIR99199.1"/>
    <property type="molecule type" value="Genomic_DNA"/>
</dbReference>
<comment type="caution">
    <text evidence="11">The sequence shown here is derived from an EMBL/GenBank/DDBJ whole genome shotgun (WGS) entry which is preliminary data.</text>
</comment>
<comment type="cofactor">
    <cofactor evidence="1">
        <name>FAD</name>
        <dbReference type="ChEBI" id="CHEBI:57692"/>
    </cofactor>
</comment>
<feature type="domain" description="FAD-binding FR-type" evidence="10">
    <location>
        <begin position="4"/>
        <end position="106"/>
    </location>
</feature>
<gene>
    <name evidence="11" type="ORF">COT87_00750</name>
</gene>
<dbReference type="GO" id="GO:0016491">
    <property type="term" value="F:oxidoreductase activity"/>
    <property type="evidence" value="ECO:0007669"/>
    <property type="project" value="UniProtKB-KW"/>
</dbReference>
<dbReference type="SUPFAM" id="SSF52343">
    <property type="entry name" value="Ferredoxin reductase-like, C-terminal NADP-linked domain"/>
    <property type="match status" value="1"/>
</dbReference>
<dbReference type="GO" id="GO:0051537">
    <property type="term" value="F:2 iron, 2 sulfur cluster binding"/>
    <property type="evidence" value="ECO:0007669"/>
    <property type="project" value="UniProtKB-KW"/>
</dbReference>
<evidence type="ECO:0000256" key="8">
    <source>
        <dbReference type="ARBA" id="ARBA00023014"/>
    </source>
</evidence>
<dbReference type="Pfam" id="PF00175">
    <property type="entry name" value="NAD_binding_1"/>
    <property type="match status" value="1"/>
</dbReference>
<dbReference type="PANTHER" id="PTHR47354:SF8">
    <property type="entry name" value="1,2-PHENYLACETYL-COA EPOXIDASE, SUBUNIT E"/>
    <property type="match status" value="1"/>
</dbReference>
<accession>A0A2H0VLH6</accession>
<dbReference type="Gene3D" id="2.40.30.10">
    <property type="entry name" value="Translation factors"/>
    <property type="match status" value="1"/>
</dbReference>
<dbReference type="PANTHER" id="PTHR47354">
    <property type="entry name" value="NADH OXIDOREDUCTASE HCR"/>
    <property type="match status" value="1"/>
</dbReference>
<evidence type="ECO:0000313" key="11">
    <source>
        <dbReference type="EMBL" id="PIR99199.1"/>
    </source>
</evidence>
<evidence type="ECO:0000256" key="2">
    <source>
        <dbReference type="ARBA" id="ARBA00022630"/>
    </source>
</evidence>
<keyword evidence="8" id="KW-0411">Iron-sulfur</keyword>
<keyword evidence="7" id="KW-0408">Iron</keyword>
<evidence type="ECO:0000256" key="9">
    <source>
        <dbReference type="SAM" id="Phobius"/>
    </source>
</evidence>